<evidence type="ECO:0000313" key="1">
    <source>
        <dbReference type="EMBL" id="CAG7828863.1"/>
    </source>
</evidence>
<organism evidence="1 2">
    <name type="scientific">Allacma fusca</name>
    <dbReference type="NCBI Taxonomy" id="39272"/>
    <lineage>
        <taxon>Eukaryota</taxon>
        <taxon>Metazoa</taxon>
        <taxon>Ecdysozoa</taxon>
        <taxon>Arthropoda</taxon>
        <taxon>Hexapoda</taxon>
        <taxon>Collembola</taxon>
        <taxon>Symphypleona</taxon>
        <taxon>Sminthuridae</taxon>
        <taxon>Allacma</taxon>
    </lineage>
</organism>
<accession>A0A8J2LCD2</accession>
<sequence length="75" mass="8207">MGTPTSLIRLTSFTKTAVYEFFHQLEDLVTVNGFTAAGLFNCNETGVSLVPVPSFFKTSVNFPAMIIFLCNVSSH</sequence>
<gene>
    <name evidence="1" type="ORF">AFUS01_LOCUS38762</name>
</gene>
<protein>
    <submittedName>
        <fullName evidence="1">Uncharacterized protein</fullName>
    </submittedName>
</protein>
<dbReference type="AlphaFoldDB" id="A0A8J2LCD2"/>
<proteinExistence type="predicted"/>
<reference evidence="1" key="1">
    <citation type="submission" date="2021-06" db="EMBL/GenBank/DDBJ databases">
        <authorList>
            <person name="Hodson N. C."/>
            <person name="Mongue J. A."/>
            <person name="Jaron S. K."/>
        </authorList>
    </citation>
    <scope>NUCLEOTIDE SEQUENCE</scope>
</reference>
<dbReference type="OrthoDB" id="4327074at2759"/>
<keyword evidence="2" id="KW-1185">Reference proteome</keyword>
<evidence type="ECO:0000313" key="2">
    <source>
        <dbReference type="Proteomes" id="UP000708208"/>
    </source>
</evidence>
<dbReference type="EMBL" id="CAJVCH010549200">
    <property type="protein sequence ID" value="CAG7828863.1"/>
    <property type="molecule type" value="Genomic_DNA"/>
</dbReference>
<name>A0A8J2LCD2_9HEXA</name>
<dbReference type="Proteomes" id="UP000708208">
    <property type="component" value="Unassembled WGS sequence"/>
</dbReference>
<comment type="caution">
    <text evidence="1">The sequence shown here is derived from an EMBL/GenBank/DDBJ whole genome shotgun (WGS) entry which is preliminary data.</text>
</comment>